<accession>A0A0D3K934</accession>
<organism evidence="1 2">
    <name type="scientific">Emiliania huxleyi (strain CCMP1516)</name>
    <dbReference type="NCBI Taxonomy" id="280463"/>
    <lineage>
        <taxon>Eukaryota</taxon>
        <taxon>Haptista</taxon>
        <taxon>Haptophyta</taxon>
        <taxon>Prymnesiophyceae</taxon>
        <taxon>Isochrysidales</taxon>
        <taxon>Noelaerhabdaceae</taxon>
        <taxon>Emiliania</taxon>
    </lineage>
</organism>
<protein>
    <submittedName>
        <fullName evidence="1">Uncharacterized protein</fullName>
    </submittedName>
</protein>
<reference evidence="1" key="2">
    <citation type="submission" date="2024-10" db="UniProtKB">
        <authorList>
            <consortium name="EnsemblProtists"/>
        </authorList>
    </citation>
    <scope>IDENTIFICATION</scope>
</reference>
<name>A0A0D3K934_EMIH1</name>
<dbReference type="EnsemblProtists" id="EOD32269">
    <property type="protein sequence ID" value="EOD32269"/>
    <property type="gene ID" value="EMIHUDRAFT_123011"/>
</dbReference>
<dbReference type="PaxDb" id="2903-EOD32269"/>
<keyword evidence="2" id="KW-1185">Reference proteome</keyword>
<evidence type="ECO:0000313" key="2">
    <source>
        <dbReference type="Proteomes" id="UP000013827"/>
    </source>
</evidence>
<proteinExistence type="predicted"/>
<reference evidence="2" key="1">
    <citation type="journal article" date="2013" name="Nature">
        <title>Pan genome of the phytoplankton Emiliania underpins its global distribution.</title>
        <authorList>
            <person name="Read B.A."/>
            <person name="Kegel J."/>
            <person name="Klute M.J."/>
            <person name="Kuo A."/>
            <person name="Lefebvre S.C."/>
            <person name="Maumus F."/>
            <person name="Mayer C."/>
            <person name="Miller J."/>
            <person name="Monier A."/>
            <person name="Salamov A."/>
            <person name="Young J."/>
            <person name="Aguilar M."/>
            <person name="Claverie J.M."/>
            <person name="Frickenhaus S."/>
            <person name="Gonzalez K."/>
            <person name="Herman E.K."/>
            <person name="Lin Y.C."/>
            <person name="Napier J."/>
            <person name="Ogata H."/>
            <person name="Sarno A.F."/>
            <person name="Shmutz J."/>
            <person name="Schroeder D."/>
            <person name="de Vargas C."/>
            <person name="Verret F."/>
            <person name="von Dassow P."/>
            <person name="Valentin K."/>
            <person name="Van de Peer Y."/>
            <person name="Wheeler G."/>
            <person name="Dacks J.B."/>
            <person name="Delwiche C.F."/>
            <person name="Dyhrman S.T."/>
            <person name="Glockner G."/>
            <person name="John U."/>
            <person name="Richards T."/>
            <person name="Worden A.Z."/>
            <person name="Zhang X."/>
            <person name="Grigoriev I.V."/>
            <person name="Allen A.E."/>
            <person name="Bidle K."/>
            <person name="Borodovsky M."/>
            <person name="Bowler C."/>
            <person name="Brownlee C."/>
            <person name="Cock J.M."/>
            <person name="Elias M."/>
            <person name="Gladyshev V.N."/>
            <person name="Groth M."/>
            <person name="Guda C."/>
            <person name="Hadaegh A."/>
            <person name="Iglesias-Rodriguez M.D."/>
            <person name="Jenkins J."/>
            <person name="Jones B.M."/>
            <person name="Lawson T."/>
            <person name="Leese F."/>
            <person name="Lindquist E."/>
            <person name="Lobanov A."/>
            <person name="Lomsadze A."/>
            <person name="Malik S.B."/>
            <person name="Marsh M.E."/>
            <person name="Mackinder L."/>
            <person name="Mock T."/>
            <person name="Mueller-Roeber B."/>
            <person name="Pagarete A."/>
            <person name="Parker M."/>
            <person name="Probert I."/>
            <person name="Quesneville H."/>
            <person name="Raines C."/>
            <person name="Rensing S.A."/>
            <person name="Riano-Pachon D.M."/>
            <person name="Richier S."/>
            <person name="Rokitta S."/>
            <person name="Shiraiwa Y."/>
            <person name="Soanes D.M."/>
            <person name="van der Giezen M."/>
            <person name="Wahlund T.M."/>
            <person name="Williams B."/>
            <person name="Wilson W."/>
            <person name="Wolfe G."/>
            <person name="Wurch L.L."/>
        </authorList>
    </citation>
    <scope>NUCLEOTIDE SEQUENCE</scope>
</reference>
<dbReference type="Proteomes" id="UP000013827">
    <property type="component" value="Unassembled WGS sequence"/>
</dbReference>
<sequence>MIFCVSAALDEQCAYETSEGGVCTRAFLGAYRKGQPPGQAGGICESLLNCLTGETSATRSIEIGNKQDKGQIPPSKPCTAAGKILPQPTKDYVKSIREKNGYVAQL</sequence>
<evidence type="ECO:0000313" key="1">
    <source>
        <dbReference type="EnsemblProtists" id="EOD32269"/>
    </source>
</evidence>
<dbReference type="AlphaFoldDB" id="A0A0D3K934"/>